<gene>
    <name evidence="3" type="ORF">g.5022</name>
</gene>
<dbReference type="InterPro" id="IPR036846">
    <property type="entry name" value="GM2-AP_sf"/>
</dbReference>
<feature type="chain" id="PRO_5008587336" description="MD-2-related lipid-recognition domain-containing protein" evidence="2">
    <location>
        <begin position="31"/>
        <end position="191"/>
    </location>
</feature>
<evidence type="ECO:0000313" key="3">
    <source>
        <dbReference type="EMBL" id="JAT21773.1"/>
    </source>
</evidence>
<evidence type="ECO:0008006" key="4">
    <source>
        <dbReference type="Google" id="ProtNLM"/>
    </source>
</evidence>
<keyword evidence="1 2" id="KW-0732">Signal</keyword>
<organism evidence="3">
    <name type="scientific">Graphocephala atropunctata</name>
    <dbReference type="NCBI Taxonomy" id="36148"/>
    <lineage>
        <taxon>Eukaryota</taxon>
        <taxon>Metazoa</taxon>
        <taxon>Ecdysozoa</taxon>
        <taxon>Arthropoda</taxon>
        <taxon>Hexapoda</taxon>
        <taxon>Insecta</taxon>
        <taxon>Pterygota</taxon>
        <taxon>Neoptera</taxon>
        <taxon>Paraneoptera</taxon>
        <taxon>Hemiptera</taxon>
        <taxon>Auchenorrhyncha</taxon>
        <taxon>Membracoidea</taxon>
        <taxon>Cicadellidae</taxon>
        <taxon>Cicadellinae</taxon>
        <taxon>Cicadellini</taxon>
        <taxon>Graphocephala</taxon>
    </lineage>
</organism>
<feature type="non-terminal residue" evidence="3">
    <location>
        <position position="1"/>
    </location>
</feature>
<evidence type="ECO:0000256" key="2">
    <source>
        <dbReference type="SAM" id="SignalP"/>
    </source>
</evidence>
<proteinExistence type="predicted"/>
<accession>A0A1B6LDK7</accession>
<dbReference type="AlphaFoldDB" id="A0A1B6LDK7"/>
<dbReference type="EMBL" id="GEBQ01018204">
    <property type="protein sequence ID" value="JAT21773.1"/>
    <property type="molecule type" value="Transcribed_RNA"/>
</dbReference>
<protein>
    <recommendedName>
        <fullName evidence="4">MD-2-related lipid-recognition domain-containing protein</fullName>
    </recommendedName>
</protein>
<feature type="signal peptide" evidence="2">
    <location>
        <begin position="1"/>
        <end position="30"/>
    </location>
</feature>
<evidence type="ECO:0000256" key="1">
    <source>
        <dbReference type="ARBA" id="ARBA00022729"/>
    </source>
</evidence>
<name>A0A1B6LDK7_9HEMI</name>
<dbReference type="Gene3D" id="2.70.220.10">
    <property type="entry name" value="Ganglioside GM2 activator"/>
    <property type="match status" value="1"/>
</dbReference>
<sequence length="191" mass="21325">CITLVTFMEVHCLCLAVAVYLFSLLLGIRAQESGPYNVILETIKDCDDKGTGEIYVTSTARTDNGKVYHTGDLHMPYGLRDKNFNAEGDASIWRDGGWKPIGLISKFTFSKACSGMKRLVPIWFGILKAAGVTNLDCMIPKGSYHFVDYHIGGSLRISNTMKYGKYRAQLRFTRQGKKIGCISYFAQMVPK</sequence>
<reference evidence="3" key="1">
    <citation type="submission" date="2015-11" db="EMBL/GenBank/DDBJ databases">
        <title>De novo transcriptome assembly of four potential Pierce s Disease insect vectors from Arizona vineyards.</title>
        <authorList>
            <person name="Tassone E.E."/>
        </authorList>
    </citation>
    <scope>NUCLEOTIDE SEQUENCE</scope>
</reference>